<keyword evidence="1" id="KW-0812">Transmembrane</keyword>
<feature type="transmembrane region" description="Helical" evidence="1">
    <location>
        <begin position="92"/>
        <end position="112"/>
    </location>
</feature>
<name>A0ABP5WDE2_9ACTN</name>
<feature type="transmembrane region" description="Helical" evidence="1">
    <location>
        <begin position="118"/>
        <end position="136"/>
    </location>
</feature>
<dbReference type="Pfam" id="PF17197">
    <property type="entry name" value="DUF5134"/>
    <property type="match status" value="1"/>
</dbReference>
<feature type="transmembrane region" description="Helical" evidence="1">
    <location>
        <begin position="63"/>
        <end position="80"/>
    </location>
</feature>
<dbReference type="Proteomes" id="UP001501638">
    <property type="component" value="Unassembled WGS sequence"/>
</dbReference>
<evidence type="ECO:0000313" key="2">
    <source>
        <dbReference type="EMBL" id="GAA2422951.1"/>
    </source>
</evidence>
<dbReference type="InterPro" id="IPR033458">
    <property type="entry name" value="DUF5134"/>
</dbReference>
<dbReference type="EMBL" id="BAAASZ010000003">
    <property type="protein sequence ID" value="GAA2422951.1"/>
    <property type="molecule type" value="Genomic_DNA"/>
</dbReference>
<protein>
    <submittedName>
        <fullName evidence="2">DUF5134 domain-containing protein</fullName>
    </submittedName>
</protein>
<dbReference type="RefSeq" id="WP_344320019.1">
    <property type="nucleotide sequence ID" value="NZ_BAAASZ010000003.1"/>
</dbReference>
<organism evidence="2 3">
    <name type="scientific">Streptomyces macrosporus</name>
    <dbReference type="NCBI Taxonomy" id="44032"/>
    <lineage>
        <taxon>Bacteria</taxon>
        <taxon>Bacillati</taxon>
        <taxon>Actinomycetota</taxon>
        <taxon>Actinomycetes</taxon>
        <taxon>Kitasatosporales</taxon>
        <taxon>Streptomycetaceae</taxon>
        <taxon>Streptomyces</taxon>
    </lineage>
</organism>
<feature type="transmembrane region" description="Helical" evidence="1">
    <location>
        <begin position="6"/>
        <end position="24"/>
    </location>
</feature>
<proteinExistence type="predicted"/>
<keyword evidence="1" id="KW-0472">Membrane</keyword>
<keyword evidence="1" id="KW-1133">Transmembrane helix</keyword>
<accession>A0ABP5WDE2</accession>
<gene>
    <name evidence="2" type="ORF">GCM10010405_01580</name>
</gene>
<feature type="transmembrane region" description="Helical" evidence="1">
    <location>
        <begin position="36"/>
        <end position="57"/>
    </location>
</feature>
<keyword evidence="3" id="KW-1185">Reference proteome</keyword>
<evidence type="ECO:0000256" key="1">
    <source>
        <dbReference type="SAM" id="Phobius"/>
    </source>
</evidence>
<reference evidence="3" key="1">
    <citation type="journal article" date="2019" name="Int. J. Syst. Evol. Microbiol.">
        <title>The Global Catalogue of Microorganisms (GCM) 10K type strain sequencing project: providing services to taxonomists for standard genome sequencing and annotation.</title>
        <authorList>
            <consortium name="The Broad Institute Genomics Platform"/>
            <consortium name="The Broad Institute Genome Sequencing Center for Infectious Disease"/>
            <person name="Wu L."/>
            <person name="Ma J."/>
        </authorList>
    </citation>
    <scope>NUCLEOTIDE SEQUENCE [LARGE SCALE GENOMIC DNA]</scope>
    <source>
        <strain evidence="3">JCM 6305</strain>
    </source>
</reference>
<evidence type="ECO:0000313" key="3">
    <source>
        <dbReference type="Proteomes" id="UP001501638"/>
    </source>
</evidence>
<comment type="caution">
    <text evidence="2">The sequence shown here is derived from an EMBL/GenBank/DDBJ whole genome shotgun (WGS) entry which is preliminary data.</text>
</comment>
<sequence>MHGPEPVGWLLVALCGGVGAYCLLRMRDGTPRQRRTAAGEAFMGFGMAVMALPASAVDPLPPQVFAVVFGAAAVRELALVRHAPAHHLHHAVGALAMVHMALAMTVGGHPGGHHAAPAWTPVLTGVLLVYFAGYVLRAGVRLVPVGATGPGPRDGGGGDGGRGAGDTVTGLLRLPEVAVACRLSMGLGMFAMLLAV</sequence>